<evidence type="ECO:0000256" key="1">
    <source>
        <dbReference type="ARBA" id="ARBA00004651"/>
    </source>
</evidence>
<feature type="transmembrane region" description="Helical" evidence="6">
    <location>
        <begin position="142"/>
        <end position="174"/>
    </location>
</feature>
<gene>
    <name evidence="7" type="ORF">MGWOODY_Smn1661</name>
</gene>
<evidence type="ECO:0000256" key="6">
    <source>
        <dbReference type="SAM" id="Phobius"/>
    </source>
</evidence>
<dbReference type="AlphaFoldDB" id="A0A160TRJ2"/>
<evidence type="ECO:0000256" key="4">
    <source>
        <dbReference type="ARBA" id="ARBA00022989"/>
    </source>
</evidence>
<keyword evidence="2" id="KW-1003">Cell membrane</keyword>
<feature type="transmembrane region" description="Helical" evidence="6">
    <location>
        <begin position="360"/>
        <end position="381"/>
    </location>
</feature>
<dbReference type="PANTHER" id="PTHR43652">
    <property type="entry name" value="BASIC AMINO ACID ANTIPORTER YFCC-RELATED"/>
    <property type="match status" value="1"/>
</dbReference>
<dbReference type="InterPro" id="IPR018385">
    <property type="entry name" value="C4_dicarb_anaerob_car-like"/>
</dbReference>
<proteinExistence type="predicted"/>
<evidence type="ECO:0000256" key="3">
    <source>
        <dbReference type="ARBA" id="ARBA00022692"/>
    </source>
</evidence>
<feature type="transmembrane region" description="Helical" evidence="6">
    <location>
        <begin position="319"/>
        <end position="340"/>
    </location>
</feature>
<name>A0A160TRJ2_9ZZZZ</name>
<keyword evidence="4 6" id="KW-1133">Transmembrane helix</keyword>
<feature type="transmembrane region" description="Helical" evidence="6">
    <location>
        <begin position="105"/>
        <end position="122"/>
    </location>
</feature>
<evidence type="ECO:0000256" key="5">
    <source>
        <dbReference type="ARBA" id="ARBA00023136"/>
    </source>
</evidence>
<feature type="transmembrane region" description="Helical" evidence="6">
    <location>
        <begin position="447"/>
        <end position="468"/>
    </location>
</feature>
<feature type="transmembrane region" description="Helical" evidence="6">
    <location>
        <begin position="262"/>
        <end position="284"/>
    </location>
</feature>
<feature type="transmembrane region" description="Helical" evidence="6">
    <location>
        <begin position="222"/>
        <end position="241"/>
    </location>
</feature>
<protein>
    <submittedName>
        <fullName evidence="7">Arginine/ornithine antiporter ArcD</fullName>
    </submittedName>
</protein>
<feature type="transmembrane region" description="Helical" evidence="6">
    <location>
        <begin position="186"/>
        <end position="210"/>
    </location>
</feature>
<accession>A0A160TRJ2</accession>
<feature type="transmembrane region" description="Helical" evidence="6">
    <location>
        <begin position="421"/>
        <end position="440"/>
    </location>
</feature>
<dbReference type="EMBL" id="CZQE01000365">
    <property type="protein sequence ID" value="CUS46459.1"/>
    <property type="molecule type" value="Genomic_DNA"/>
</dbReference>
<dbReference type="Pfam" id="PF03606">
    <property type="entry name" value="DcuC"/>
    <property type="match status" value="1"/>
</dbReference>
<reference evidence="7" key="1">
    <citation type="submission" date="2015-10" db="EMBL/GenBank/DDBJ databases">
        <authorList>
            <person name="Gilbert D.G."/>
        </authorList>
    </citation>
    <scope>NUCLEOTIDE SEQUENCE</scope>
</reference>
<feature type="transmembrane region" description="Helical" evidence="6">
    <location>
        <begin position="393"/>
        <end position="415"/>
    </location>
</feature>
<dbReference type="InterPro" id="IPR051679">
    <property type="entry name" value="DASS-Related_Transporters"/>
</dbReference>
<comment type="subcellular location">
    <subcellularLocation>
        <location evidence="1">Cell membrane</location>
        <topology evidence="1">Multi-pass membrane protein</topology>
    </subcellularLocation>
</comment>
<dbReference type="GO" id="GO:0005886">
    <property type="term" value="C:plasma membrane"/>
    <property type="evidence" value="ECO:0007669"/>
    <property type="project" value="UniProtKB-SubCell"/>
</dbReference>
<sequence>MAKDETTAPPAAERRSHGALDPVMMMLAAMLLAIALTWIIPSGKHDRVSDKDNAPVIAGTYKQLPKPIGLDGLVPRAREPGVARPVSPLAMVTAIPEGLKRSAPLIFMILMLGGMFGILRASGALDAGIQRLIGVSRGDVRILVPVLMLAFSAGSTFLGMISEYLLLIPVMIALADRMGRSRMFGFALLTLAAKIGYLASVTSPVALLIAQPIVGVPVFSGLGFRLTIWLVFLGIAMLVVLRAGRVTHAPAPITVEHLSPRHLGILLIAGTAIAALVYGSIVLGWDDGEFSALFILAAAGMAAMARMRPARAAHLFVDGMKMMMLAALLVGMGRAVEVILREGQILDTIIEAVSVWIHGLPPVIVAPIVMGVEMVLTLLIPSTSAKAALSIPVLGPIAASAGVSGQTTVLAFLLGNGLVNMLAPTSGMLLAYLAAAGIPYNQWFRFALPVFLLFTVLSVAAMMIAVLIGY</sequence>
<organism evidence="7">
    <name type="scientific">hydrothermal vent metagenome</name>
    <dbReference type="NCBI Taxonomy" id="652676"/>
    <lineage>
        <taxon>unclassified sequences</taxon>
        <taxon>metagenomes</taxon>
        <taxon>ecological metagenomes</taxon>
    </lineage>
</organism>
<dbReference type="PANTHER" id="PTHR43652:SF2">
    <property type="entry name" value="BASIC AMINO ACID ANTIPORTER YFCC-RELATED"/>
    <property type="match status" value="1"/>
</dbReference>
<feature type="transmembrane region" description="Helical" evidence="6">
    <location>
        <begin position="290"/>
        <end position="307"/>
    </location>
</feature>
<evidence type="ECO:0000313" key="7">
    <source>
        <dbReference type="EMBL" id="CUS46459.1"/>
    </source>
</evidence>
<keyword evidence="5 6" id="KW-0472">Membrane</keyword>
<feature type="transmembrane region" description="Helical" evidence="6">
    <location>
        <begin position="23"/>
        <end position="41"/>
    </location>
</feature>
<evidence type="ECO:0000256" key="2">
    <source>
        <dbReference type="ARBA" id="ARBA00022475"/>
    </source>
</evidence>
<keyword evidence="3 6" id="KW-0812">Transmembrane</keyword>